<organism evidence="1">
    <name type="scientific">Arundo donax</name>
    <name type="common">Giant reed</name>
    <name type="synonym">Donax arundinaceus</name>
    <dbReference type="NCBI Taxonomy" id="35708"/>
    <lineage>
        <taxon>Eukaryota</taxon>
        <taxon>Viridiplantae</taxon>
        <taxon>Streptophyta</taxon>
        <taxon>Embryophyta</taxon>
        <taxon>Tracheophyta</taxon>
        <taxon>Spermatophyta</taxon>
        <taxon>Magnoliopsida</taxon>
        <taxon>Liliopsida</taxon>
        <taxon>Poales</taxon>
        <taxon>Poaceae</taxon>
        <taxon>PACMAD clade</taxon>
        <taxon>Arundinoideae</taxon>
        <taxon>Arundineae</taxon>
        <taxon>Arundo</taxon>
    </lineage>
</organism>
<reference evidence="1" key="2">
    <citation type="journal article" date="2015" name="Data Brief">
        <title>Shoot transcriptome of the giant reed, Arundo donax.</title>
        <authorList>
            <person name="Barrero R.A."/>
            <person name="Guerrero F.D."/>
            <person name="Moolhuijzen P."/>
            <person name="Goolsby J.A."/>
            <person name="Tidwell J."/>
            <person name="Bellgard S.E."/>
            <person name="Bellgard M.I."/>
        </authorList>
    </citation>
    <scope>NUCLEOTIDE SEQUENCE</scope>
    <source>
        <tissue evidence="1">Shoot tissue taken approximately 20 cm above the soil surface</tissue>
    </source>
</reference>
<sequence>MWNPSTPACIVKTNSLSSTKGNGHVIAGLFARPMNLFNHEVVLDSLVSIISLRIHFSHLGNPSTLSSLSSGGDPSHRCAAPHCIL</sequence>
<dbReference type="AlphaFoldDB" id="A0A0A9DKF3"/>
<name>A0A0A9DKF3_ARUDO</name>
<evidence type="ECO:0000313" key="1">
    <source>
        <dbReference type="EMBL" id="JAD89064.1"/>
    </source>
</evidence>
<reference evidence="1" key="1">
    <citation type="submission" date="2014-09" db="EMBL/GenBank/DDBJ databases">
        <authorList>
            <person name="Magalhaes I.L.F."/>
            <person name="Oliveira U."/>
            <person name="Santos F.R."/>
            <person name="Vidigal T.H.D.A."/>
            <person name="Brescovit A.D."/>
            <person name="Santos A.J."/>
        </authorList>
    </citation>
    <scope>NUCLEOTIDE SEQUENCE</scope>
    <source>
        <tissue evidence="1">Shoot tissue taken approximately 20 cm above the soil surface</tissue>
    </source>
</reference>
<protein>
    <submittedName>
        <fullName evidence="1">Uncharacterized protein</fullName>
    </submittedName>
</protein>
<proteinExistence type="predicted"/>
<accession>A0A0A9DKF3</accession>
<dbReference type="EMBL" id="GBRH01208831">
    <property type="protein sequence ID" value="JAD89064.1"/>
    <property type="molecule type" value="Transcribed_RNA"/>
</dbReference>